<name>A0AAE1TM74_9EUCA</name>
<evidence type="ECO:0000313" key="2">
    <source>
        <dbReference type="EMBL" id="KAK4288455.1"/>
    </source>
</evidence>
<dbReference type="Proteomes" id="UP001292094">
    <property type="component" value="Unassembled WGS sequence"/>
</dbReference>
<dbReference type="AlphaFoldDB" id="A0AAE1TM74"/>
<organism evidence="2 3">
    <name type="scientific">Petrolisthes manimaculis</name>
    <dbReference type="NCBI Taxonomy" id="1843537"/>
    <lineage>
        <taxon>Eukaryota</taxon>
        <taxon>Metazoa</taxon>
        <taxon>Ecdysozoa</taxon>
        <taxon>Arthropoda</taxon>
        <taxon>Crustacea</taxon>
        <taxon>Multicrustacea</taxon>
        <taxon>Malacostraca</taxon>
        <taxon>Eumalacostraca</taxon>
        <taxon>Eucarida</taxon>
        <taxon>Decapoda</taxon>
        <taxon>Pleocyemata</taxon>
        <taxon>Anomura</taxon>
        <taxon>Galatheoidea</taxon>
        <taxon>Porcellanidae</taxon>
        <taxon>Petrolisthes</taxon>
    </lineage>
</organism>
<keyword evidence="3" id="KW-1185">Reference proteome</keyword>
<dbReference type="EMBL" id="JAWZYT010006301">
    <property type="protein sequence ID" value="KAK4288455.1"/>
    <property type="molecule type" value="Genomic_DNA"/>
</dbReference>
<protein>
    <submittedName>
        <fullName evidence="2">Uncharacterized protein</fullName>
    </submittedName>
</protein>
<sequence>MQERQLVQPTPDADHLDPGRRCGAVETFEVNL</sequence>
<proteinExistence type="predicted"/>
<accession>A0AAE1TM74</accession>
<feature type="non-terminal residue" evidence="2">
    <location>
        <position position="32"/>
    </location>
</feature>
<reference evidence="2" key="1">
    <citation type="submission" date="2023-11" db="EMBL/GenBank/DDBJ databases">
        <title>Genome assemblies of two species of porcelain crab, Petrolisthes cinctipes and Petrolisthes manimaculis (Anomura: Porcellanidae).</title>
        <authorList>
            <person name="Angst P."/>
        </authorList>
    </citation>
    <scope>NUCLEOTIDE SEQUENCE</scope>
    <source>
        <strain evidence="2">PB745_02</strain>
        <tissue evidence="2">Gill</tissue>
    </source>
</reference>
<feature type="region of interest" description="Disordered" evidence="1">
    <location>
        <begin position="1"/>
        <end position="21"/>
    </location>
</feature>
<evidence type="ECO:0000256" key="1">
    <source>
        <dbReference type="SAM" id="MobiDB-lite"/>
    </source>
</evidence>
<gene>
    <name evidence="2" type="ORF">Pmani_038515</name>
</gene>
<comment type="caution">
    <text evidence="2">The sequence shown here is derived from an EMBL/GenBank/DDBJ whole genome shotgun (WGS) entry which is preliminary data.</text>
</comment>
<evidence type="ECO:0000313" key="3">
    <source>
        <dbReference type="Proteomes" id="UP001292094"/>
    </source>
</evidence>